<evidence type="ECO:0000313" key="2">
    <source>
        <dbReference type="Proteomes" id="UP001295462"/>
    </source>
</evidence>
<dbReference type="AlphaFoldDB" id="A0AAU9QTR5"/>
<comment type="caution">
    <text evidence="1">The sequence shown here is derived from an EMBL/GenBank/DDBJ whole genome shotgun (WGS) entry which is preliminary data.</text>
</comment>
<dbReference type="Proteomes" id="UP001295462">
    <property type="component" value="Unassembled WGS sequence"/>
</dbReference>
<sequence>MSKTGSECVVMAIKSDFNCYSLLLFVSRSTLIHYFIYKPALNNASTSGYVIVRYGLVRSTTLP</sequence>
<dbReference type="EMBL" id="CAKMUD010000105">
    <property type="protein sequence ID" value="CAH1601833.1"/>
    <property type="molecule type" value="Genomic_DNA"/>
</dbReference>
<organism evidence="1 2">
    <name type="scientific">Vibrio jasicida</name>
    <dbReference type="NCBI Taxonomy" id="766224"/>
    <lineage>
        <taxon>Bacteria</taxon>
        <taxon>Pseudomonadati</taxon>
        <taxon>Pseudomonadota</taxon>
        <taxon>Gammaproteobacteria</taxon>
        <taxon>Vibrionales</taxon>
        <taxon>Vibrionaceae</taxon>
        <taxon>Vibrio</taxon>
    </lineage>
</organism>
<accession>A0AAU9QTR5</accession>
<protein>
    <submittedName>
        <fullName evidence="1">Uncharacterized protein</fullName>
    </submittedName>
</protein>
<gene>
    <name evidence="1" type="ORF">THF1A12_50247</name>
</gene>
<name>A0AAU9QTR5_9VIBR</name>
<reference evidence="1" key="1">
    <citation type="submission" date="2022-01" db="EMBL/GenBank/DDBJ databases">
        <authorList>
            <person name="Lagorce A."/>
        </authorList>
    </citation>
    <scope>NUCLEOTIDE SEQUENCE</scope>
    <source>
        <strain evidence="1">Th15_F1_A12</strain>
    </source>
</reference>
<evidence type="ECO:0000313" key="1">
    <source>
        <dbReference type="EMBL" id="CAH1601833.1"/>
    </source>
</evidence>
<proteinExistence type="predicted"/>